<comment type="caution">
    <text evidence="1">The sequence shown here is derived from an EMBL/GenBank/DDBJ whole genome shotgun (WGS) entry which is preliminary data.</text>
</comment>
<evidence type="ECO:0000313" key="2">
    <source>
        <dbReference type="Proteomes" id="UP001231649"/>
    </source>
</evidence>
<reference evidence="1" key="1">
    <citation type="submission" date="2023-03" db="EMBL/GenBank/DDBJ databases">
        <title>Chromosome-level genomes of two armyworms, Mythimna separata and Mythimna loreyi, provide insights into the biosynthesis and reception of sex pheromones.</title>
        <authorList>
            <person name="Zhao H."/>
        </authorList>
    </citation>
    <scope>NUCLEOTIDE SEQUENCE</scope>
    <source>
        <strain evidence="1">BeijingLab</strain>
    </source>
</reference>
<proteinExistence type="predicted"/>
<sequence>MIRTLVILCLAASAFSLFDSDWKKGLKVRYDLNLLEKALGKSFIDLPQSKDDAVAKKWKEETSKPDLHEGFESLEVWGHEKYRLCLLFDDTGYIAGILIAFNTEEISDTLYDFTTQGFKSWTRTDKDGDSVEYWFTALYFSSPEYLQISAEDRIDSRNSKRLLQDDYIYVSGINGKLHPISTDVKQIADTATSNFTLQACMPWMGTHYYYQMTEELECNDQLFPWFPLVDDKQLLGIGFVTYMKMNLQKDIISTCEKPPKAAVKFIVPRGPKCLYDLADNPGLVTQHTYFVDSPTSILCLPKLG</sequence>
<dbReference type="EMBL" id="CM056796">
    <property type="protein sequence ID" value="KAJ8713861.1"/>
    <property type="molecule type" value="Genomic_DNA"/>
</dbReference>
<keyword evidence="2" id="KW-1185">Reference proteome</keyword>
<gene>
    <name evidence="1" type="ORF">PYW08_007481</name>
</gene>
<dbReference type="Proteomes" id="UP001231649">
    <property type="component" value="Chromosome 20"/>
</dbReference>
<evidence type="ECO:0000313" key="1">
    <source>
        <dbReference type="EMBL" id="KAJ8713861.1"/>
    </source>
</evidence>
<protein>
    <submittedName>
        <fullName evidence="1">Uncharacterized protein</fullName>
    </submittedName>
</protein>
<organism evidence="1 2">
    <name type="scientific">Mythimna loreyi</name>
    <dbReference type="NCBI Taxonomy" id="667449"/>
    <lineage>
        <taxon>Eukaryota</taxon>
        <taxon>Metazoa</taxon>
        <taxon>Ecdysozoa</taxon>
        <taxon>Arthropoda</taxon>
        <taxon>Hexapoda</taxon>
        <taxon>Insecta</taxon>
        <taxon>Pterygota</taxon>
        <taxon>Neoptera</taxon>
        <taxon>Endopterygota</taxon>
        <taxon>Lepidoptera</taxon>
        <taxon>Glossata</taxon>
        <taxon>Ditrysia</taxon>
        <taxon>Noctuoidea</taxon>
        <taxon>Noctuidae</taxon>
        <taxon>Noctuinae</taxon>
        <taxon>Hadenini</taxon>
        <taxon>Mythimna</taxon>
    </lineage>
</organism>
<accession>A0ACC2QCV7</accession>
<name>A0ACC2QCV7_9NEOP</name>